<evidence type="ECO:0000313" key="3">
    <source>
        <dbReference type="Proteomes" id="UP001189429"/>
    </source>
</evidence>
<evidence type="ECO:0000313" key="2">
    <source>
        <dbReference type="EMBL" id="CAK0879846.1"/>
    </source>
</evidence>
<accession>A0ABN9W1P4</accession>
<protein>
    <submittedName>
        <fullName evidence="2">Uncharacterized protein</fullName>
    </submittedName>
</protein>
<keyword evidence="3" id="KW-1185">Reference proteome</keyword>
<organism evidence="2 3">
    <name type="scientific">Prorocentrum cordatum</name>
    <dbReference type="NCBI Taxonomy" id="2364126"/>
    <lineage>
        <taxon>Eukaryota</taxon>
        <taxon>Sar</taxon>
        <taxon>Alveolata</taxon>
        <taxon>Dinophyceae</taxon>
        <taxon>Prorocentrales</taxon>
        <taxon>Prorocentraceae</taxon>
        <taxon>Prorocentrum</taxon>
    </lineage>
</organism>
<dbReference type="Proteomes" id="UP001189429">
    <property type="component" value="Unassembled WGS sequence"/>
</dbReference>
<evidence type="ECO:0000256" key="1">
    <source>
        <dbReference type="SAM" id="MobiDB-lite"/>
    </source>
</evidence>
<gene>
    <name evidence="2" type="ORF">PCOR1329_LOCUS63159</name>
</gene>
<comment type="caution">
    <text evidence="2">The sequence shown here is derived from an EMBL/GenBank/DDBJ whole genome shotgun (WGS) entry which is preliminary data.</text>
</comment>
<proteinExistence type="predicted"/>
<feature type="compositionally biased region" description="Polar residues" evidence="1">
    <location>
        <begin position="124"/>
        <end position="134"/>
    </location>
</feature>
<reference evidence="2" key="1">
    <citation type="submission" date="2023-10" db="EMBL/GenBank/DDBJ databases">
        <authorList>
            <person name="Chen Y."/>
            <person name="Shah S."/>
            <person name="Dougan E. K."/>
            <person name="Thang M."/>
            <person name="Chan C."/>
        </authorList>
    </citation>
    <scope>NUCLEOTIDE SEQUENCE [LARGE SCALE GENOMIC DNA]</scope>
</reference>
<dbReference type="EMBL" id="CAUYUJ010018007">
    <property type="protein sequence ID" value="CAK0879846.1"/>
    <property type="molecule type" value="Genomic_DNA"/>
</dbReference>
<sequence>MLAAGLSAPCWPSSLSAARHAFALTRIEDHRGARIRLWSGRSRASSGAVAARSGWCQSGARELGGLRPGARLVGPSRRSSASPAACRGVLVGLPAARSSAAAAWCARPREEKISSAPLKDEGTDSTSPVSSLQELSVTGNGAGCQWAARW</sequence>
<name>A0ABN9W1P4_9DINO</name>
<feature type="region of interest" description="Disordered" evidence="1">
    <location>
        <begin position="115"/>
        <end position="134"/>
    </location>
</feature>